<evidence type="ECO:0000313" key="3">
    <source>
        <dbReference type="Proteomes" id="UP000321204"/>
    </source>
</evidence>
<organism evidence="2 3">
    <name type="scientific">Flavisolibacter ginsenosidimutans</name>
    <dbReference type="NCBI Taxonomy" id="661481"/>
    <lineage>
        <taxon>Bacteria</taxon>
        <taxon>Pseudomonadati</taxon>
        <taxon>Bacteroidota</taxon>
        <taxon>Chitinophagia</taxon>
        <taxon>Chitinophagales</taxon>
        <taxon>Chitinophagaceae</taxon>
        <taxon>Flavisolibacter</taxon>
    </lineage>
</organism>
<sequence>MENEKNKKQLNNPSQMAGPHRGRQGVDKAPGEEEHEGPVEDIVADTQRGKNKVDGDPSQESDQPINQP</sequence>
<dbReference type="RefSeq" id="WP_146782610.1">
    <property type="nucleotide sequence ID" value="NZ_BAABIO010000006.1"/>
</dbReference>
<dbReference type="KEGG" id="fgg:FSB75_03115"/>
<reference evidence="2 3" key="1">
    <citation type="journal article" date="2015" name="Int. J. Syst. Evol. Microbiol.">
        <title>Flavisolibacter ginsenosidimutans sp. nov., with ginsenoside-converting activity isolated from soil used for cultivating ginseng.</title>
        <authorList>
            <person name="Zhao Y."/>
            <person name="Liu Q."/>
            <person name="Kang M.S."/>
            <person name="Jin F."/>
            <person name="Yu H."/>
            <person name="Im W.T."/>
        </authorList>
    </citation>
    <scope>NUCLEOTIDE SEQUENCE [LARGE SCALE GENOMIC DNA]</scope>
    <source>
        <strain evidence="2 3">Gsoil 636</strain>
    </source>
</reference>
<evidence type="ECO:0000256" key="1">
    <source>
        <dbReference type="SAM" id="MobiDB-lite"/>
    </source>
</evidence>
<gene>
    <name evidence="2" type="ORF">FSB75_03115</name>
</gene>
<feature type="compositionally biased region" description="Basic and acidic residues" evidence="1">
    <location>
        <begin position="24"/>
        <end position="38"/>
    </location>
</feature>
<name>A0A5B8UES8_9BACT</name>
<dbReference type="Proteomes" id="UP000321204">
    <property type="component" value="Chromosome"/>
</dbReference>
<evidence type="ECO:0000313" key="2">
    <source>
        <dbReference type="EMBL" id="QEC54932.1"/>
    </source>
</evidence>
<accession>A0A5B8UES8</accession>
<dbReference type="EMBL" id="CP042433">
    <property type="protein sequence ID" value="QEC54932.1"/>
    <property type="molecule type" value="Genomic_DNA"/>
</dbReference>
<protein>
    <submittedName>
        <fullName evidence="2">Uncharacterized protein</fullName>
    </submittedName>
</protein>
<feature type="compositionally biased region" description="Polar residues" evidence="1">
    <location>
        <begin position="58"/>
        <end position="68"/>
    </location>
</feature>
<feature type="region of interest" description="Disordered" evidence="1">
    <location>
        <begin position="1"/>
        <end position="68"/>
    </location>
</feature>
<dbReference type="AlphaFoldDB" id="A0A5B8UES8"/>
<proteinExistence type="predicted"/>
<keyword evidence="3" id="KW-1185">Reference proteome</keyword>